<comment type="caution">
    <text evidence="4">The sequence shown here is derived from an EMBL/GenBank/DDBJ whole genome shotgun (WGS) entry which is preliminary data.</text>
</comment>
<organism evidence="4 5">
    <name type="scientific">Sinanodonta woodiana</name>
    <name type="common">Chinese pond mussel</name>
    <name type="synonym">Anodonta woodiana</name>
    <dbReference type="NCBI Taxonomy" id="1069815"/>
    <lineage>
        <taxon>Eukaryota</taxon>
        <taxon>Metazoa</taxon>
        <taxon>Spiralia</taxon>
        <taxon>Lophotrochozoa</taxon>
        <taxon>Mollusca</taxon>
        <taxon>Bivalvia</taxon>
        <taxon>Autobranchia</taxon>
        <taxon>Heteroconchia</taxon>
        <taxon>Palaeoheterodonta</taxon>
        <taxon>Unionida</taxon>
        <taxon>Unionoidea</taxon>
        <taxon>Unionidae</taxon>
        <taxon>Unioninae</taxon>
        <taxon>Sinanodonta</taxon>
    </lineage>
</organism>
<dbReference type="GO" id="GO:0004784">
    <property type="term" value="F:superoxide dismutase activity"/>
    <property type="evidence" value="ECO:0007669"/>
    <property type="project" value="UniProtKB-EC"/>
</dbReference>
<comment type="similarity">
    <text evidence="1">Belongs to the Cu-Zn superoxide dismutase family.</text>
</comment>
<sequence>MVHTVIVCALVAVVFPFLTVSGTAQTTCPSKQVTAECQLLTNPSTKDPPSQITGCVTFRQSVTADCRRLGLLNMQVEIQGLIRNENSLYGLHVHQSPDISNGCESMGPHFNPLGSNHGAPTDSFDMRHLGDFGNVHLNSDGLVNITRTDYLANLVGQNSIIGRGLVLHAMRDDLGLGGVPASLTTGDAGARLACCEIRQTKM</sequence>
<dbReference type="GO" id="GO:0046872">
    <property type="term" value="F:metal ion binding"/>
    <property type="evidence" value="ECO:0007669"/>
    <property type="project" value="UniProtKB-KW"/>
</dbReference>
<keyword evidence="1" id="KW-0862">Zinc</keyword>
<comment type="cofactor">
    <cofactor evidence="1">
        <name>Cu cation</name>
        <dbReference type="ChEBI" id="CHEBI:23378"/>
    </cofactor>
    <text evidence="1">Binds 1 copper ion per subunit.</text>
</comment>
<dbReference type="InterPro" id="IPR018152">
    <property type="entry name" value="SOD_Cu/Zn_BS"/>
</dbReference>
<evidence type="ECO:0000259" key="3">
    <source>
        <dbReference type="Pfam" id="PF00080"/>
    </source>
</evidence>
<keyword evidence="1" id="KW-0479">Metal-binding</keyword>
<dbReference type="InterPro" id="IPR036423">
    <property type="entry name" value="SOD-like_Cu/Zn_dom_sf"/>
</dbReference>
<comment type="function">
    <text evidence="1">Destroys radicals which are normally produced within the cells and which are toxic to biological systems.</text>
</comment>
<feature type="domain" description="Superoxide dismutase copper/zinc binding" evidence="3">
    <location>
        <begin position="53"/>
        <end position="197"/>
    </location>
</feature>
<keyword evidence="1" id="KW-0560">Oxidoreductase</keyword>
<evidence type="ECO:0000313" key="4">
    <source>
        <dbReference type="EMBL" id="KAL3882049.1"/>
    </source>
</evidence>
<evidence type="ECO:0000313" key="5">
    <source>
        <dbReference type="Proteomes" id="UP001634394"/>
    </source>
</evidence>
<dbReference type="CDD" id="cd00305">
    <property type="entry name" value="Cu-Zn_Superoxide_Dismutase"/>
    <property type="match status" value="1"/>
</dbReference>
<dbReference type="PANTHER" id="PTHR10003">
    <property type="entry name" value="SUPEROXIDE DISMUTASE CU-ZN -RELATED"/>
    <property type="match status" value="1"/>
</dbReference>
<reference evidence="4 5" key="1">
    <citation type="submission" date="2024-11" db="EMBL/GenBank/DDBJ databases">
        <title>Chromosome-level genome assembly of the freshwater bivalve Anodonta woodiana.</title>
        <authorList>
            <person name="Chen X."/>
        </authorList>
    </citation>
    <scope>NUCLEOTIDE SEQUENCE [LARGE SCALE GENOMIC DNA]</scope>
    <source>
        <strain evidence="4">MN2024</strain>
        <tissue evidence="4">Gills</tissue>
    </source>
</reference>
<proteinExistence type="inferred from homology"/>
<dbReference type="Proteomes" id="UP001634394">
    <property type="component" value="Unassembled WGS sequence"/>
</dbReference>
<dbReference type="PROSITE" id="PS00332">
    <property type="entry name" value="SOD_CU_ZN_2"/>
    <property type="match status" value="1"/>
</dbReference>
<dbReference type="SUPFAM" id="SSF49329">
    <property type="entry name" value="Cu,Zn superoxide dismutase-like"/>
    <property type="match status" value="1"/>
</dbReference>
<comment type="cofactor">
    <cofactor evidence="1">
        <name>Zn(2+)</name>
        <dbReference type="ChEBI" id="CHEBI:29105"/>
    </cofactor>
    <text evidence="1">Binds 1 zinc ion per subunit.</text>
</comment>
<evidence type="ECO:0000256" key="1">
    <source>
        <dbReference type="RuleBase" id="RU000393"/>
    </source>
</evidence>
<feature type="chain" id="PRO_5044870058" description="Superoxide dismutase [Cu-Zn]" evidence="2">
    <location>
        <begin position="25"/>
        <end position="202"/>
    </location>
</feature>
<name>A0ABD3X724_SINWO</name>
<protein>
    <recommendedName>
        <fullName evidence="1">Superoxide dismutase [Cu-Zn]</fullName>
        <ecNumber evidence="1">1.15.1.1</ecNumber>
    </recommendedName>
</protein>
<dbReference type="InterPro" id="IPR024134">
    <property type="entry name" value="SOD_Cu/Zn_/chaperone"/>
</dbReference>
<comment type="catalytic activity">
    <reaction evidence="1">
        <text>2 superoxide + 2 H(+) = H2O2 + O2</text>
        <dbReference type="Rhea" id="RHEA:20696"/>
        <dbReference type="ChEBI" id="CHEBI:15378"/>
        <dbReference type="ChEBI" id="CHEBI:15379"/>
        <dbReference type="ChEBI" id="CHEBI:16240"/>
        <dbReference type="ChEBI" id="CHEBI:18421"/>
        <dbReference type="EC" id="1.15.1.1"/>
    </reaction>
</comment>
<feature type="signal peptide" evidence="2">
    <location>
        <begin position="1"/>
        <end position="24"/>
    </location>
</feature>
<keyword evidence="1" id="KW-0186">Copper</keyword>
<keyword evidence="2" id="KW-0732">Signal</keyword>
<keyword evidence="5" id="KW-1185">Reference proteome</keyword>
<dbReference type="Gene3D" id="2.60.40.200">
    <property type="entry name" value="Superoxide dismutase, copper/zinc binding domain"/>
    <property type="match status" value="1"/>
</dbReference>
<gene>
    <name evidence="4" type="ORF">ACJMK2_028424</name>
</gene>
<dbReference type="AlphaFoldDB" id="A0ABD3X724"/>
<dbReference type="EC" id="1.15.1.1" evidence="1"/>
<dbReference type="InterPro" id="IPR001424">
    <property type="entry name" value="SOD_Cu_Zn_dom"/>
</dbReference>
<evidence type="ECO:0000256" key="2">
    <source>
        <dbReference type="SAM" id="SignalP"/>
    </source>
</evidence>
<dbReference type="Pfam" id="PF00080">
    <property type="entry name" value="Sod_Cu"/>
    <property type="match status" value="1"/>
</dbReference>
<dbReference type="EMBL" id="JBJQND010000003">
    <property type="protein sequence ID" value="KAL3882049.1"/>
    <property type="molecule type" value="Genomic_DNA"/>
</dbReference>
<accession>A0ABD3X724</accession>
<dbReference type="PRINTS" id="PR00068">
    <property type="entry name" value="CUZNDISMTASE"/>
</dbReference>